<dbReference type="PROSITE" id="PS51670">
    <property type="entry name" value="SHKT"/>
    <property type="match status" value="2"/>
</dbReference>
<comment type="caution">
    <text evidence="4">The sequence shown here is derived from an EMBL/GenBank/DDBJ whole genome shotgun (WGS) entry which is preliminary data.</text>
</comment>
<dbReference type="EMBL" id="JAHQIW010004619">
    <property type="protein sequence ID" value="KAJ1363116.1"/>
    <property type="molecule type" value="Genomic_DNA"/>
</dbReference>
<evidence type="ECO:0000313" key="4">
    <source>
        <dbReference type="EMBL" id="KAJ1363116.1"/>
    </source>
</evidence>
<dbReference type="PANTHER" id="PTHR11474:SF21">
    <property type="entry name" value="SHKT DOMAIN-CONTAINING PROTEIN"/>
    <property type="match status" value="1"/>
</dbReference>
<feature type="domain" description="ShKT" evidence="3">
    <location>
        <begin position="349"/>
        <end position="383"/>
    </location>
</feature>
<dbReference type="SMART" id="SM00254">
    <property type="entry name" value="ShKT"/>
    <property type="match status" value="2"/>
</dbReference>
<keyword evidence="2" id="KW-1015">Disulfide bond</keyword>
<dbReference type="Pfam" id="PF00264">
    <property type="entry name" value="Tyrosinase"/>
    <property type="match status" value="1"/>
</dbReference>
<evidence type="ECO:0000259" key="3">
    <source>
        <dbReference type="PROSITE" id="PS51670"/>
    </source>
</evidence>
<dbReference type="GO" id="GO:0016491">
    <property type="term" value="F:oxidoreductase activity"/>
    <property type="evidence" value="ECO:0007669"/>
    <property type="project" value="InterPro"/>
</dbReference>
<feature type="disulfide bond" evidence="2">
    <location>
        <begin position="349"/>
        <end position="383"/>
    </location>
</feature>
<dbReference type="Pfam" id="PF01549">
    <property type="entry name" value="ShK"/>
    <property type="match status" value="2"/>
</dbReference>
<dbReference type="SUPFAM" id="SSF48056">
    <property type="entry name" value="Di-copper centre-containing domain"/>
    <property type="match status" value="1"/>
</dbReference>
<dbReference type="PANTHER" id="PTHR11474">
    <property type="entry name" value="TYROSINASE FAMILY MEMBER"/>
    <property type="match status" value="1"/>
</dbReference>
<keyword evidence="5" id="KW-1185">Reference proteome</keyword>
<evidence type="ECO:0000256" key="2">
    <source>
        <dbReference type="PROSITE-ProRule" id="PRU01005"/>
    </source>
</evidence>
<dbReference type="Proteomes" id="UP001196413">
    <property type="component" value="Unassembled WGS sequence"/>
</dbReference>
<feature type="disulfide bond" evidence="2">
    <location>
        <begin position="393"/>
        <end position="427"/>
    </location>
</feature>
<dbReference type="InterPro" id="IPR003582">
    <property type="entry name" value="ShKT_dom"/>
</dbReference>
<dbReference type="InterPro" id="IPR050316">
    <property type="entry name" value="Tyrosinase/Hemocyanin"/>
</dbReference>
<organism evidence="4 5">
    <name type="scientific">Parelaphostrongylus tenuis</name>
    <name type="common">Meningeal worm</name>
    <dbReference type="NCBI Taxonomy" id="148309"/>
    <lineage>
        <taxon>Eukaryota</taxon>
        <taxon>Metazoa</taxon>
        <taxon>Ecdysozoa</taxon>
        <taxon>Nematoda</taxon>
        <taxon>Chromadorea</taxon>
        <taxon>Rhabditida</taxon>
        <taxon>Rhabditina</taxon>
        <taxon>Rhabditomorpha</taxon>
        <taxon>Strongyloidea</taxon>
        <taxon>Metastrongylidae</taxon>
        <taxon>Parelaphostrongylus</taxon>
    </lineage>
</organism>
<dbReference type="GO" id="GO:0046872">
    <property type="term" value="F:metal ion binding"/>
    <property type="evidence" value="ECO:0007669"/>
    <property type="project" value="UniProtKB-KW"/>
</dbReference>
<dbReference type="AlphaFoldDB" id="A0AAD5QX24"/>
<dbReference type="Gene3D" id="1.10.1280.10">
    <property type="entry name" value="Di-copper center containing domain from catechol oxidase"/>
    <property type="match status" value="1"/>
</dbReference>
<evidence type="ECO:0000313" key="5">
    <source>
        <dbReference type="Proteomes" id="UP001196413"/>
    </source>
</evidence>
<evidence type="ECO:0000256" key="1">
    <source>
        <dbReference type="ARBA" id="ARBA00022723"/>
    </source>
</evidence>
<dbReference type="InterPro" id="IPR002227">
    <property type="entry name" value="Tyrosinase_Cu-bd"/>
</dbReference>
<gene>
    <name evidence="4" type="ORF">KIN20_022883</name>
</gene>
<comment type="caution">
    <text evidence="2">Lacks conserved residue(s) required for the propagation of feature annotation.</text>
</comment>
<dbReference type="PRINTS" id="PR00092">
    <property type="entry name" value="TYROSINASE"/>
</dbReference>
<name>A0AAD5QX24_PARTN</name>
<reference evidence="4" key="1">
    <citation type="submission" date="2021-06" db="EMBL/GenBank/DDBJ databases">
        <title>Parelaphostrongylus tenuis whole genome reference sequence.</title>
        <authorList>
            <person name="Garwood T.J."/>
            <person name="Larsen P.A."/>
            <person name="Fountain-Jones N.M."/>
            <person name="Garbe J.R."/>
            <person name="Macchietto M.G."/>
            <person name="Kania S.A."/>
            <person name="Gerhold R.W."/>
            <person name="Richards J.E."/>
            <person name="Wolf T.M."/>
        </authorList>
    </citation>
    <scope>NUCLEOTIDE SEQUENCE</scope>
    <source>
        <strain evidence="4">MNPRO001-30</strain>
        <tissue evidence="4">Meninges</tissue>
    </source>
</reference>
<proteinExistence type="predicted"/>
<dbReference type="InterPro" id="IPR008922">
    <property type="entry name" value="Di-copper_centre_dom_sf"/>
</dbReference>
<sequence>MSDDELHRYFSAIQTLKQDGELDRFARTHMQAMVTGGAHSGPAFLPWHREFIKRFEFAVRQVDPTLALPYWDSTLDEALDRPIDSVLFSVETRGGADAQRFVNTGLFLQWGTSERRPSERELGAKGGLVKQSEIDFIMKQSEIDQVLAFSAPKKGCPYKTDYSGLEYIHGNVSFFVDGDAFDTSTLANDPLLFHHYAFIDSIWENWRQHWQNRTEREVDYPPDNELCSNAQHFAGARMHPFSPFRNIHGLSNNYTDNLYEYAPRPTCTQTQPDCGSKYLFCDQSHGQPRCSAKVRSGAACNGYLEGENPCFDGVCVMGRCTTSNEERTTNNPALSNRNDSVTAVSQETCFNEFECCTVWAKRGECIANAIYMNIHCKASCGLCEPQYQLRDDCSDRHESCQLWAERGHCATNRFWMAENCRNSCSKCDRTRAQSCREDGGALLARRDDGDLEVKEYRMLLRNLGLYVRKQTIATTRTFVVRIGVYLVNARSCNNGCSVTVVCHVDIAYHRPTLMDLVPTTIKSVVDGLELENVLKIRGCWRTVDLRADRAIHCGISEKCVVEQMGVSFLARLLHKCRFLVCKLLFYRLLQTPFLQIPGLQIPFLQTPGLQTPGLQTPGLLSPPNLQTSTRPLGRSFISWQQGSWGQIGVDNDAWRGVLTGWGSGGSGPDPWATVPMQPPLPTAVMVPSGLGRNRRTRHK</sequence>
<keyword evidence="1" id="KW-0479">Metal-binding</keyword>
<feature type="domain" description="ShKT" evidence="3">
    <location>
        <begin position="393"/>
        <end position="427"/>
    </location>
</feature>
<protein>
    <recommendedName>
        <fullName evidence="3">ShKT domain-containing protein</fullName>
    </recommendedName>
</protein>
<accession>A0AAD5QX24</accession>